<dbReference type="PANTHER" id="PTHR46033">
    <property type="entry name" value="PROTEIN MAIN-LIKE 2"/>
    <property type="match status" value="1"/>
</dbReference>
<dbReference type="InterPro" id="IPR044824">
    <property type="entry name" value="MAIN-like"/>
</dbReference>
<proteinExistence type="predicted"/>
<evidence type="ECO:0000256" key="1">
    <source>
        <dbReference type="SAM" id="MobiDB-lite"/>
    </source>
</evidence>
<sequence length="1164" mass="127378">MASPSSEVPAGPTPQPSTGERSKTLAAIPVASTETMVDAPVAPSPVPGGATSVAPSSVFDEADDPKEGFVFPLMDLWYESSPLFPPRSFDFSFPTEDWDWTVSGSEVAVDQAWVPSLDEIFELLILKGDIQPVPIDFDLLCATFKDWSHWVDLKILDLDFWDSLRDTGVHWSILISRSCNMFRDTEPLCEVLRRWCPSTHTFFFSLGELMPTLEDIANHWMLPVLGEHSFSNMELSAEEEEIAAALRRRSSTRLSAGPSHFMRRKEAPVRRAAFVLYWLCKCTFGNSPYYLINTAHIPLAIKISTRHCFPLAPLFLGHLYSQLDLLHDCEVEGNSCYILHSSFNTTVLQNFFWEHSVSYLFVAKDKLAAWSRFSDLPQEFLDRFPDFRNNLPLVYRWVGLKTHDHDLVTSLDYEENVLLRPYGDDYPGFTCVSVFSRFYQLTSSIHDLKANDYRSLAYLSTETATCISDLAPFIKSRAFARWKGEICHIMVPSGHRFGFNTTSMDAYWQRLTQSMVEFVNAGRSEKTPISVHQWDGVRGGWIAYTIHLPQGWRSSVTVVENRLIMPSKRGKRNKRDAPVDQAAEKAPKKPAPSPKQTPPKKTKAGKNGKSTTSASASEKKSTTAPIEKPTESTVAPSKTKSVSASLSKKKPSKKSVASRPPKGQKKASASSFSPDEEPPSAASTPPSSKKKKFVAPIFPLSVAGHTRSKNGSKGLHKSGRSDDVVVDVEDSDTIADDVPTSPFGGSDPVVAAVDQDEELGKSGADSFEVDVGSMEGDHSVSSDSFFDVISGFMPEEQMVSTGSVVDADDMLEDADLNIGSADLARHDLAIIPHASHSFEHGSDGDDVVDSNAVPLSILMPQTVFTSRVIGSGASIVSIMEGVSLFEATPRLSVIPAGGFVILASHITNDVPSVVDETLMPEEVHAQGFVESESAVDLGVIPRTSDDVDSAVDHGTQPGGTNASVADVPADSEHLNNIDTGKAIRLPEKDENVGITGEVTIANPPPRPTVGVSSSIGVGDFWVSSDSVPYLQQLTTKHGDFITKFKLGAGLGGPMLSLLSSVLAAMSKSNFGSVTRIQILAWKSVVQDLMEVGFDIGFMIGYLRQIAQHFFDKRISDEMQVLQQQIFLLQDSLAALRAYHEEIASTGVTVPEFKRGRSLFDSLIC</sequence>
<gene>
    <name evidence="3" type="ORF">FSB_LOCUS50599</name>
</gene>
<feature type="region of interest" description="Disordered" evidence="1">
    <location>
        <begin position="1"/>
        <end position="29"/>
    </location>
</feature>
<feature type="compositionally biased region" description="Basic residues" evidence="1">
    <location>
        <begin position="706"/>
        <end position="718"/>
    </location>
</feature>
<evidence type="ECO:0000313" key="3">
    <source>
        <dbReference type="EMBL" id="SPD22717.1"/>
    </source>
</evidence>
<accession>A0A2N9I9S5</accession>
<feature type="compositionally biased region" description="Low complexity" evidence="1">
    <location>
        <begin position="636"/>
        <end position="646"/>
    </location>
</feature>
<feature type="compositionally biased region" description="Low complexity" evidence="1">
    <location>
        <begin position="654"/>
        <end position="687"/>
    </location>
</feature>
<dbReference type="Pfam" id="PF10536">
    <property type="entry name" value="PMD"/>
    <property type="match status" value="1"/>
</dbReference>
<evidence type="ECO:0000259" key="2">
    <source>
        <dbReference type="Pfam" id="PF10536"/>
    </source>
</evidence>
<dbReference type="GO" id="GO:0010073">
    <property type="term" value="P:meristem maintenance"/>
    <property type="evidence" value="ECO:0007669"/>
    <property type="project" value="InterPro"/>
</dbReference>
<name>A0A2N9I9S5_FAGSY</name>
<feature type="region of interest" description="Disordered" evidence="1">
    <location>
        <begin position="565"/>
        <end position="723"/>
    </location>
</feature>
<dbReference type="AlphaFoldDB" id="A0A2N9I9S5"/>
<feature type="domain" description="Aminotransferase-like plant mobile" evidence="2">
    <location>
        <begin position="176"/>
        <end position="422"/>
    </location>
</feature>
<organism evidence="3">
    <name type="scientific">Fagus sylvatica</name>
    <name type="common">Beechnut</name>
    <dbReference type="NCBI Taxonomy" id="28930"/>
    <lineage>
        <taxon>Eukaryota</taxon>
        <taxon>Viridiplantae</taxon>
        <taxon>Streptophyta</taxon>
        <taxon>Embryophyta</taxon>
        <taxon>Tracheophyta</taxon>
        <taxon>Spermatophyta</taxon>
        <taxon>Magnoliopsida</taxon>
        <taxon>eudicotyledons</taxon>
        <taxon>Gunneridae</taxon>
        <taxon>Pentapetalae</taxon>
        <taxon>rosids</taxon>
        <taxon>fabids</taxon>
        <taxon>Fagales</taxon>
        <taxon>Fagaceae</taxon>
        <taxon>Fagus</taxon>
    </lineage>
</organism>
<dbReference type="PANTHER" id="PTHR46033:SF1">
    <property type="entry name" value="PROTEIN MAIN-LIKE 2"/>
    <property type="match status" value="1"/>
</dbReference>
<reference evidence="3" key="1">
    <citation type="submission" date="2018-02" db="EMBL/GenBank/DDBJ databases">
        <authorList>
            <person name="Cohen D.B."/>
            <person name="Kent A.D."/>
        </authorList>
    </citation>
    <scope>NUCLEOTIDE SEQUENCE</scope>
</reference>
<protein>
    <recommendedName>
        <fullName evidence="2">Aminotransferase-like plant mobile domain-containing protein</fullName>
    </recommendedName>
</protein>
<dbReference type="EMBL" id="OIVN01005490">
    <property type="protein sequence ID" value="SPD22717.1"/>
    <property type="molecule type" value="Genomic_DNA"/>
</dbReference>
<dbReference type="InterPro" id="IPR019557">
    <property type="entry name" value="AminoTfrase-like_pln_mobile"/>
</dbReference>
<feature type="compositionally biased region" description="Basic and acidic residues" evidence="1">
    <location>
        <begin position="575"/>
        <end position="587"/>
    </location>
</feature>